<reference evidence="3" key="1">
    <citation type="journal article" date="2019" name="Int. J. Syst. Evol. Microbiol.">
        <title>The Global Catalogue of Microorganisms (GCM) 10K type strain sequencing project: providing services to taxonomists for standard genome sequencing and annotation.</title>
        <authorList>
            <consortium name="The Broad Institute Genomics Platform"/>
            <consortium name="The Broad Institute Genome Sequencing Center for Infectious Disease"/>
            <person name="Wu L."/>
            <person name="Ma J."/>
        </authorList>
    </citation>
    <scope>NUCLEOTIDE SEQUENCE [LARGE SCALE GENOMIC DNA]</scope>
    <source>
        <strain evidence="3">TISTR 1514</strain>
    </source>
</reference>
<keyword evidence="2" id="KW-0808">Transferase</keyword>
<dbReference type="EMBL" id="JBHUNE010000003">
    <property type="protein sequence ID" value="MFD2757586.1"/>
    <property type="molecule type" value="Genomic_DNA"/>
</dbReference>
<dbReference type="RefSeq" id="WP_019618131.1">
    <property type="nucleotide sequence ID" value="NZ_JBHUNE010000003.1"/>
</dbReference>
<keyword evidence="2" id="KW-0012">Acyltransferase</keyword>
<protein>
    <submittedName>
        <fullName evidence="2">GNAT family N-acetyltransferase</fullName>
        <ecNumber evidence="2">2.3.-.-</ecNumber>
    </submittedName>
</protein>
<dbReference type="PANTHER" id="PTHR43441">
    <property type="entry name" value="RIBOSOMAL-PROTEIN-SERINE ACETYLTRANSFERASE"/>
    <property type="match status" value="1"/>
</dbReference>
<dbReference type="PANTHER" id="PTHR43441:SF10">
    <property type="entry name" value="ACETYLTRANSFERASE"/>
    <property type="match status" value="1"/>
</dbReference>
<dbReference type="InterPro" id="IPR051908">
    <property type="entry name" value="Ribosomal_N-acetyltransferase"/>
</dbReference>
<comment type="caution">
    <text evidence="2">The sequence shown here is derived from an EMBL/GenBank/DDBJ whole genome shotgun (WGS) entry which is preliminary data.</text>
</comment>
<evidence type="ECO:0000313" key="2">
    <source>
        <dbReference type="EMBL" id="MFD2757586.1"/>
    </source>
</evidence>
<dbReference type="GO" id="GO:0016746">
    <property type="term" value="F:acyltransferase activity"/>
    <property type="evidence" value="ECO:0007669"/>
    <property type="project" value="UniProtKB-KW"/>
</dbReference>
<gene>
    <name evidence="2" type="ORF">ACFSW7_04230</name>
</gene>
<dbReference type="SUPFAM" id="SSF55729">
    <property type="entry name" value="Acyl-CoA N-acyltransferases (Nat)"/>
    <property type="match status" value="1"/>
</dbReference>
<sequence length="183" mass="20378">MAFFIHDLGDGATLEPIEVAHAEELLATVEANRERLAKWEPWARLDQTLEGQREFLRGQQAKVSADTAIPCLIRVDGTCAGTIELRYERGNGVGEIGYWIAAEFEGRGIVRRATEALIDHAFGTMGFARVELYIVDTNERSRGLAARLGFSHEGTRRRAHQLGDERHDLCVYGLLAEERAAAK</sequence>
<dbReference type="Gene3D" id="3.40.630.30">
    <property type="match status" value="1"/>
</dbReference>
<organism evidence="2 3">
    <name type="scientific">Gulosibacter faecalis</name>
    <dbReference type="NCBI Taxonomy" id="272240"/>
    <lineage>
        <taxon>Bacteria</taxon>
        <taxon>Bacillati</taxon>
        <taxon>Actinomycetota</taxon>
        <taxon>Actinomycetes</taxon>
        <taxon>Micrococcales</taxon>
        <taxon>Microbacteriaceae</taxon>
        <taxon>Gulosibacter</taxon>
    </lineage>
</organism>
<feature type="domain" description="N-acetyltransferase" evidence="1">
    <location>
        <begin position="23"/>
        <end position="177"/>
    </location>
</feature>
<dbReference type="EC" id="2.3.-.-" evidence="2"/>
<dbReference type="InterPro" id="IPR016181">
    <property type="entry name" value="Acyl_CoA_acyltransferase"/>
</dbReference>
<keyword evidence="3" id="KW-1185">Reference proteome</keyword>
<proteinExistence type="predicted"/>
<name>A0ABW5UVK3_9MICO</name>
<evidence type="ECO:0000259" key="1">
    <source>
        <dbReference type="PROSITE" id="PS51186"/>
    </source>
</evidence>
<accession>A0ABW5UVK3</accession>
<dbReference type="Pfam" id="PF13302">
    <property type="entry name" value="Acetyltransf_3"/>
    <property type="match status" value="1"/>
</dbReference>
<dbReference type="PROSITE" id="PS51186">
    <property type="entry name" value="GNAT"/>
    <property type="match status" value="1"/>
</dbReference>
<evidence type="ECO:0000313" key="3">
    <source>
        <dbReference type="Proteomes" id="UP001597492"/>
    </source>
</evidence>
<dbReference type="Proteomes" id="UP001597492">
    <property type="component" value="Unassembled WGS sequence"/>
</dbReference>
<dbReference type="InterPro" id="IPR000182">
    <property type="entry name" value="GNAT_dom"/>
</dbReference>